<keyword evidence="3" id="KW-1185">Reference proteome</keyword>
<evidence type="ECO:0000313" key="2">
    <source>
        <dbReference type="EMBL" id="KAE8125156.1"/>
    </source>
</evidence>
<accession>A0A5N6RRU6</accession>
<proteinExistence type="predicted"/>
<feature type="compositionally biased region" description="Basic residues" evidence="1">
    <location>
        <begin position="21"/>
        <end position="32"/>
    </location>
</feature>
<reference evidence="2 3" key="1">
    <citation type="submission" date="2019-06" db="EMBL/GenBank/DDBJ databases">
        <title>A chromosomal-level reference genome of Carpinus fangiana (Coryloideae, Betulaceae).</title>
        <authorList>
            <person name="Yang X."/>
            <person name="Wang Z."/>
            <person name="Zhang L."/>
            <person name="Hao G."/>
            <person name="Liu J."/>
            <person name="Yang Y."/>
        </authorList>
    </citation>
    <scope>NUCLEOTIDE SEQUENCE [LARGE SCALE GENOMIC DNA]</scope>
    <source>
        <strain evidence="2">Cfa_2016G</strain>
        <tissue evidence="2">Leaf</tissue>
    </source>
</reference>
<gene>
    <name evidence="2" type="ORF">FH972_019990</name>
</gene>
<sequence>MPLQPNQTTITPTQYFRFTKTQKGKKIKKTHKFQGPNTGLSYIPNQDTTSVETQNAKSAAPTQLREGESREMRERAMAGQRVGERATETKRVSGDKRAGEKVMRGGNRRQDRADWRTRTRRL</sequence>
<feature type="compositionally biased region" description="Basic and acidic residues" evidence="1">
    <location>
        <begin position="65"/>
        <end position="122"/>
    </location>
</feature>
<name>A0A5N6RRU6_9ROSI</name>
<evidence type="ECO:0000313" key="3">
    <source>
        <dbReference type="Proteomes" id="UP000327013"/>
    </source>
</evidence>
<feature type="compositionally biased region" description="Polar residues" evidence="1">
    <location>
        <begin position="35"/>
        <end position="61"/>
    </location>
</feature>
<protein>
    <submittedName>
        <fullName evidence="2">Uncharacterized protein</fullName>
    </submittedName>
</protein>
<dbReference type="AlphaFoldDB" id="A0A5N6RRU6"/>
<dbReference type="Proteomes" id="UP000327013">
    <property type="component" value="Chromosome 8"/>
</dbReference>
<dbReference type="EMBL" id="CM017328">
    <property type="protein sequence ID" value="KAE8125156.1"/>
    <property type="molecule type" value="Genomic_DNA"/>
</dbReference>
<evidence type="ECO:0000256" key="1">
    <source>
        <dbReference type="SAM" id="MobiDB-lite"/>
    </source>
</evidence>
<organism evidence="2 3">
    <name type="scientific">Carpinus fangiana</name>
    <dbReference type="NCBI Taxonomy" id="176857"/>
    <lineage>
        <taxon>Eukaryota</taxon>
        <taxon>Viridiplantae</taxon>
        <taxon>Streptophyta</taxon>
        <taxon>Embryophyta</taxon>
        <taxon>Tracheophyta</taxon>
        <taxon>Spermatophyta</taxon>
        <taxon>Magnoliopsida</taxon>
        <taxon>eudicotyledons</taxon>
        <taxon>Gunneridae</taxon>
        <taxon>Pentapetalae</taxon>
        <taxon>rosids</taxon>
        <taxon>fabids</taxon>
        <taxon>Fagales</taxon>
        <taxon>Betulaceae</taxon>
        <taxon>Carpinus</taxon>
    </lineage>
</organism>
<feature type="region of interest" description="Disordered" evidence="1">
    <location>
        <begin position="21"/>
        <end position="122"/>
    </location>
</feature>